<comment type="caution">
    <text evidence="3">The sequence shown here is derived from an EMBL/GenBank/DDBJ whole genome shotgun (WGS) entry which is preliminary data.</text>
</comment>
<keyword evidence="2" id="KW-0472">Membrane</keyword>
<keyword evidence="2" id="KW-1133">Transmembrane helix</keyword>
<dbReference type="STRING" id="264951.A0A443HHU5"/>
<evidence type="ECO:0000256" key="2">
    <source>
        <dbReference type="SAM" id="Phobius"/>
    </source>
</evidence>
<name>A0A443HHU5_BYSSP</name>
<proteinExistence type="predicted"/>
<protein>
    <submittedName>
        <fullName evidence="3">Uncharacterized protein</fullName>
    </submittedName>
</protein>
<organism evidence="3 4">
    <name type="scientific">Byssochlamys spectabilis</name>
    <name type="common">Paecilomyces variotii</name>
    <dbReference type="NCBI Taxonomy" id="264951"/>
    <lineage>
        <taxon>Eukaryota</taxon>
        <taxon>Fungi</taxon>
        <taxon>Dikarya</taxon>
        <taxon>Ascomycota</taxon>
        <taxon>Pezizomycotina</taxon>
        <taxon>Eurotiomycetes</taxon>
        <taxon>Eurotiomycetidae</taxon>
        <taxon>Eurotiales</taxon>
        <taxon>Thermoascaceae</taxon>
        <taxon>Paecilomyces</taxon>
    </lineage>
</organism>
<dbReference type="VEuPathDB" id="FungiDB:C8Q69DRAFT_188586"/>
<sequence length="482" mass="54264">MLVRERRLVVLIGAFLFLIILTLGFYDRWFLARTRSNVRSGDDGYEKNGGRVWLGQTFDGPPSSKQNSEYQSQHGPISTPPSTHNEVFSISTRTGKYFTIDFGPHFKAINPSIIPHPSLNDTWIVVAQRVPSRPNSVFNVELVCDAIFVQEEEDGILRCINPPLILPIAATNSPGETERCLGQLAALTLSIGPHDARVFFGPNAPYTIYGSNSKYTCFGQWIQDLRILVDWGFDFIPNNEFRIGTELQRPRDGDGGGAYGPVEKNWFVFWDEQNQIYVHYDIAPRRAFAKLEFDGSAGPDLATLTASNDEACMAKHMPLVATDGQQSIHQATNSLAITLCKRYDQSCVPDDSNTFILTIFQHKSFYSFHSVYEPYVMLFRRTAPFDIYGISTRPIWIRGRGGPGQGRRPQTMEGEEVQGLQEWDQTEMFYVTSLSWKSRELRYHGYSDDVLFLAFGIEDEGTGGVDILAEDLLKDLGLCSMG</sequence>
<accession>A0A443HHU5</accession>
<dbReference type="Proteomes" id="UP000283841">
    <property type="component" value="Unassembled WGS sequence"/>
</dbReference>
<reference evidence="3 4" key="1">
    <citation type="journal article" date="2018" name="Front. Microbiol.">
        <title>Genomic and genetic insights into a cosmopolitan fungus, Paecilomyces variotii (Eurotiales).</title>
        <authorList>
            <person name="Urquhart A.S."/>
            <person name="Mondo S.J."/>
            <person name="Makela M.R."/>
            <person name="Hane J.K."/>
            <person name="Wiebenga A."/>
            <person name="He G."/>
            <person name="Mihaltcheva S."/>
            <person name="Pangilinan J."/>
            <person name="Lipzen A."/>
            <person name="Barry K."/>
            <person name="de Vries R.P."/>
            <person name="Grigoriev I.V."/>
            <person name="Idnurm A."/>
        </authorList>
    </citation>
    <scope>NUCLEOTIDE SEQUENCE [LARGE SCALE GENOMIC DNA]</scope>
    <source>
        <strain evidence="3 4">CBS 101075</strain>
    </source>
</reference>
<evidence type="ECO:0000313" key="3">
    <source>
        <dbReference type="EMBL" id="RWQ91403.1"/>
    </source>
</evidence>
<evidence type="ECO:0000313" key="4">
    <source>
        <dbReference type="Proteomes" id="UP000283841"/>
    </source>
</evidence>
<dbReference type="RefSeq" id="XP_028481048.1">
    <property type="nucleotide sequence ID" value="XM_028625953.1"/>
</dbReference>
<dbReference type="EMBL" id="RCNU01000021">
    <property type="protein sequence ID" value="RWQ91403.1"/>
    <property type="molecule type" value="Genomic_DNA"/>
</dbReference>
<feature type="region of interest" description="Disordered" evidence="1">
    <location>
        <begin position="56"/>
        <end position="85"/>
    </location>
</feature>
<feature type="transmembrane region" description="Helical" evidence="2">
    <location>
        <begin position="7"/>
        <end position="26"/>
    </location>
</feature>
<keyword evidence="4" id="KW-1185">Reference proteome</keyword>
<dbReference type="AlphaFoldDB" id="A0A443HHU5"/>
<gene>
    <name evidence="3" type="ORF">C8Q69DRAFT_188586</name>
</gene>
<feature type="compositionally biased region" description="Polar residues" evidence="1">
    <location>
        <begin position="63"/>
        <end position="85"/>
    </location>
</feature>
<dbReference type="GeneID" id="39595230"/>
<keyword evidence="2" id="KW-0812">Transmembrane</keyword>
<evidence type="ECO:0000256" key="1">
    <source>
        <dbReference type="SAM" id="MobiDB-lite"/>
    </source>
</evidence>